<proteinExistence type="predicted"/>
<dbReference type="EMBL" id="CAVLGL010000093">
    <property type="protein sequence ID" value="CAK1595993.1"/>
    <property type="molecule type" value="Genomic_DNA"/>
</dbReference>
<reference evidence="2 3" key="1">
    <citation type="submission" date="2023-11" db="EMBL/GenBank/DDBJ databases">
        <authorList>
            <person name="Hedman E."/>
            <person name="Englund M."/>
            <person name="Stromberg M."/>
            <person name="Nyberg Akerstrom W."/>
            <person name="Nylinder S."/>
            <person name="Jareborg N."/>
            <person name="Kallberg Y."/>
            <person name="Kronander E."/>
        </authorList>
    </citation>
    <scope>NUCLEOTIDE SEQUENCE [LARGE SCALE GENOMIC DNA]</scope>
</reference>
<keyword evidence="3" id="KW-1185">Reference proteome</keyword>
<evidence type="ECO:0000313" key="3">
    <source>
        <dbReference type="Proteomes" id="UP001314205"/>
    </source>
</evidence>
<dbReference type="AlphaFoldDB" id="A0AAV1LKL6"/>
<protein>
    <recommendedName>
        <fullName evidence="1">Reverse transcriptase domain-containing protein</fullName>
    </recommendedName>
</protein>
<dbReference type="PANTHER" id="PTHR47027">
    <property type="entry name" value="REVERSE TRANSCRIPTASE DOMAIN-CONTAINING PROTEIN"/>
    <property type="match status" value="1"/>
</dbReference>
<dbReference type="PANTHER" id="PTHR47027:SF20">
    <property type="entry name" value="REVERSE TRANSCRIPTASE-LIKE PROTEIN WITH RNA-DIRECTED DNA POLYMERASE DOMAIN"/>
    <property type="match status" value="1"/>
</dbReference>
<dbReference type="Pfam" id="PF00078">
    <property type="entry name" value="RVT_1"/>
    <property type="match status" value="1"/>
</dbReference>
<sequence length="174" mass="19996">MGDIKVNCLLYADDAVLIAPSEAELQALVTCMKEECEIKGLRLNANKTKVLVFERDEEKTKCEIWRYKNTTWLLLKICIKIILNQVEIFLLSKSAQKMQNNVDTLKRSLAKLLTYSLQDIEIYRATKDLLRFVSKRPLQIRAFGSIVVDMSLPPTCIMLFTSYTVIALQFNNVL</sequence>
<organism evidence="2 3">
    <name type="scientific">Parnassius mnemosyne</name>
    <name type="common">clouded apollo</name>
    <dbReference type="NCBI Taxonomy" id="213953"/>
    <lineage>
        <taxon>Eukaryota</taxon>
        <taxon>Metazoa</taxon>
        <taxon>Ecdysozoa</taxon>
        <taxon>Arthropoda</taxon>
        <taxon>Hexapoda</taxon>
        <taxon>Insecta</taxon>
        <taxon>Pterygota</taxon>
        <taxon>Neoptera</taxon>
        <taxon>Endopterygota</taxon>
        <taxon>Lepidoptera</taxon>
        <taxon>Glossata</taxon>
        <taxon>Ditrysia</taxon>
        <taxon>Papilionoidea</taxon>
        <taxon>Papilionidae</taxon>
        <taxon>Parnassiinae</taxon>
        <taxon>Parnassini</taxon>
        <taxon>Parnassius</taxon>
        <taxon>Driopa</taxon>
    </lineage>
</organism>
<comment type="caution">
    <text evidence="2">The sequence shown here is derived from an EMBL/GenBank/DDBJ whole genome shotgun (WGS) entry which is preliminary data.</text>
</comment>
<feature type="domain" description="Reverse transcriptase" evidence="1">
    <location>
        <begin position="5"/>
        <end position="58"/>
    </location>
</feature>
<evidence type="ECO:0000259" key="1">
    <source>
        <dbReference type="Pfam" id="PF00078"/>
    </source>
</evidence>
<accession>A0AAV1LKL6</accession>
<name>A0AAV1LKL6_9NEOP</name>
<dbReference type="InterPro" id="IPR000477">
    <property type="entry name" value="RT_dom"/>
</dbReference>
<evidence type="ECO:0000313" key="2">
    <source>
        <dbReference type="EMBL" id="CAK1595993.1"/>
    </source>
</evidence>
<dbReference type="Proteomes" id="UP001314205">
    <property type="component" value="Unassembled WGS sequence"/>
</dbReference>
<gene>
    <name evidence="2" type="ORF">PARMNEM_LOCUS15400</name>
</gene>